<sequence>MIKRVSKFCKSYLVIVCIAVLLVFMAIFYPSYFSFSTFKGLLIQISVYGIVACAMTIAIIGGEFDLSVGSILPFSTLLFAYLMPRIGIFASIVLILITGGVIGAVNGFFVSILKLNAFIVTLSTMLAVEGIMLTFCNGMPIPAVNQATRAFGTGNIGGIAYIAILFFICVLITHYVLTKTAFGRNVFATGGNYNVAEYAGISVKKIKFLLFVILGFASAFAGVLLTCRLQAGSPLYGSDVSMSVVSATVLGGTSLPGGRGSVFRTFLGMVFIGMLSQIFTHINAYAYLQQLIQGAVVVAIVILDAWNNRKREDELAGI</sequence>
<dbReference type="Proteomes" id="UP000095544">
    <property type="component" value="Unassembled WGS sequence"/>
</dbReference>
<dbReference type="STRING" id="39482.ERS852491_02827"/>
<dbReference type="GO" id="GO:0005886">
    <property type="term" value="C:plasma membrane"/>
    <property type="evidence" value="ECO:0007669"/>
    <property type="project" value="UniProtKB-SubCell"/>
</dbReference>
<evidence type="ECO:0000313" key="7">
    <source>
        <dbReference type="EMBL" id="CUO64230.1"/>
    </source>
</evidence>
<evidence type="ECO:0000256" key="3">
    <source>
        <dbReference type="ARBA" id="ARBA00022692"/>
    </source>
</evidence>
<feature type="transmembrane region" description="Helical" evidence="6">
    <location>
        <begin position="117"/>
        <end position="135"/>
    </location>
</feature>
<feature type="transmembrane region" description="Helical" evidence="6">
    <location>
        <begin position="66"/>
        <end position="82"/>
    </location>
</feature>
<dbReference type="InterPro" id="IPR001851">
    <property type="entry name" value="ABC_transp_permease"/>
</dbReference>
<keyword evidence="5 6" id="KW-0472">Membrane</keyword>
<evidence type="ECO:0000256" key="1">
    <source>
        <dbReference type="ARBA" id="ARBA00004651"/>
    </source>
</evidence>
<dbReference type="Pfam" id="PF02653">
    <property type="entry name" value="BPD_transp_2"/>
    <property type="match status" value="1"/>
</dbReference>
<evidence type="ECO:0000313" key="8">
    <source>
        <dbReference type="Proteomes" id="UP000095544"/>
    </source>
</evidence>
<comment type="subcellular location">
    <subcellularLocation>
        <location evidence="1">Cell membrane</location>
        <topology evidence="1">Multi-pass membrane protein</topology>
    </subcellularLocation>
</comment>
<evidence type="ECO:0000256" key="5">
    <source>
        <dbReference type="ARBA" id="ARBA00023136"/>
    </source>
</evidence>
<dbReference type="OrthoDB" id="9813906at2"/>
<feature type="transmembrane region" description="Helical" evidence="6">
    <location>
        <begin position="262"/>
        <end position="279"/>
    </location>
</feature>
<name>A0A174GTM9_9FIRM</name>
<proteinExistence type="predicted"/>
<dbReference type="EMBL" id="CYZU01000026">
    <property type="protein sequence ID" value="CUO64230.1"/>
    <property type="molecule type" value="Genomic_DNA"/>
</dbReference>
<feature type="transmembrane region" description="Helical" evidence="6">
    <location>
        <begin position="208"/>
        <end position="229"/>
    </location>
</feature>
<feature type="transmembrane region" description="Helical" evidence="6">
    <location>
        <begin position="12"/>
        <end position="29"/>
    </location>
</feature>
<keyword evidence="2" id="KW-1003">Cell membrane</keyword>
<feature type="transmembrane region" description="Helical" evidence="6">
    <location>
        <begin position="155"/>
        <end position="177"/>
    </location>
</feature>
<gene>
    <name evidence="7" type="primary">rbsC_11</name>
    <name evidence="7" type="ORF">ERS852491_02827</name>
</gene>
<dbReference type="PANTHER" id="PTHR32196">
    <property type="entry name" value="ABC TRANSPORTER PERMEASE PROTEIN YPHD-RELATED-RELATED"/>
    <property type="match status" value="1"/>
</dbReference>
<evidence type="ECO:0000256" key="4">
    <source>
        <dbReference type="ARBA" id="ARBA00022989"/>
    </source>
</evidence>
<keyword evidence="3 6" id="KW-0812">Transmembrane</keyword>
<dbReference type="CDD" id="cd06579">
    <property type="entry name" value="TM_PBP1_transp_AraH_like"/>
    <property type="match status" value="1"/>
</dbReference>
<dbReference type="GO" id="GO:0022857">
    <property type="term" value="F:transmembrane transporter activity"/>
    <property type="evidence" value="ECO:0007669"/>
    <property type="project" value="InterPro"/>
</dbReference>
<accession>A0A174GTM9</accession>
<keyword evidence="4 6" id="KW-1133">Transmembrane helix</keyword>
<feature type="transmembrane region" description="Helical" evidence="6">
    <location>
        <begin position="88"/>
        <end position="110"/>
    </location>
</feature>
<feature type="transmembrane region" description="Helical" evidence="6">
    <location>
        <begin position="41"/>
        <end position="59"/>
    </location>
</feature>
<protein>
    <submittedName>
        <fullName evidence="7">Ribose transport system permease protein rbsC</fullName>
    </submittedName>
</protein>
<evidence type="ECO:0000256" key="2">
    <source>
        <dbReference type="ARBA" id="ARBA00022475"/>
    </source>
</evidence>
<reference evidence="7 8" key="1">
    <citation type="submission" date="2015-09" db="EMBL/GenBank/DDBJ databases">
        <authorList>
            <consortium name="Pathogen Informatics"/>
        </authorList>
    </citation>
    <scope>NUCLEOTIDE SEQUENCE [LARGE SCALE GENOMIC DNA]</scope>
    <source>
        <strain evidence="7 8">2789STDY5834876</strain>
    </source>
</reference>
<organism evidence="7 8">
    <name type="scientific">Faecalicatena contorta</name>
    <dbReference type="NCBI Taxonomy" id="39482"/>
    <lineage>
        <taxon>Bacteria</taxon>
        <taxon>Bacillati</taxon>
        <taxon>Bacillota</taxon>
        <taxon>Clostridia</taxon>
        <taxon>Lachnospirales</taxon>
        <taxon>Lachnospiraceae</taxon>
        <taxon>Faecalicatena</taxon>
    </lineage>
</organism>
<dbReference type="RefSeq" id="WP_055153746.1">
    <property type="nucleotide sequence ID" value="NZ_CYZU01000026.1"/>
</dbReference>
<evidence type="ECO:0000256" key="6">
    <source>
        <dbReference type="SAM" id="Phobius"/>
    </source>
</evidence>
<dbReference type="AlphaFoldDB" id="A0A174GTM9"/>